<dbReference type="EMBL" id="VTPC01034810">
    <property type="protein sequence ID" value="KAF2891291.1"/>
    <property type="molecule type" value="Genomic_DNA"/>
</dbReference>
<dbReference type="AlphaFoldDB" id="A0A8K0CTD9"/>
<organism evidence="2 3">
    <name type="scientific">Ignelater luminosus</name>
    <name type="common">Cucubano</name>
    <name type="synonym">Pyrophorus luminosus</name>
    <dbReference type="NCBI Taxonomy" id="2038154"/>
    <lineage>
        <taxon>Eukaryota</taxon>
        <taxon>Metazoa</taxon>
        <taxon>Ecdysozoa</taxon>
        <taxon>Arthropoda</taxon>
        <taxon>Hexapoda</taxon>
        <taxon>Insecta</taxon>
        <taxon>Pterygota</taxon>
        <taxon>Neoptera</taxon>
        <taxon>Endopterygota</taxon>
        <taxon>Coleoptera</taxon>
        <taxon>Polyphaga</taxon>
        <taxon>Elateriformia</taxon>
        <taxon>Elateroidea</taxon>
        <taxon>Elateridae</taxon>
        <taxon>Agrypninae</taxon>
        <taxon>Pyrophorini</taxon>
        <taxon>Ignelater</taxon>
    </lineage>
</organism>
<sequence length="113" mass="12734">MTIYEQFNQKRKQELLPFFEAVYLKNLTKAQANLAKINSSNLENLENEEVFAEKLTVNNHYNSKLTGTTRKGRTTTAHVSKIKPLKQSFPLQDRPPPDPPDLPPGPSAGPDTE</sequence>
<evidence type="ECO:0000313" key="2">
    <source>
        <dbReference type="EMBL" id="KAF2891291.1"/>
    </source>
</evidence>
<feature type="compositionally biased region" description="Pro residues" evidence="1">
    <location>
        <begin position="93"/>
        <end position="107"/>
    </location>
</feature>
<reference evidence="2" key="1">
    <citation type="submission" date="2019-08" db="EMBL/GenBank/DDBJ databases">
        <title>The genome of the North American firefly Photinus pyralis.</title>
        <authorList>
            <consortium name="Photinus pyralis genome working group"/>
            <person name="Fallon T.R."/>
            <person name="Sander Lower S.E."/>
            <person name="Weng J.-K."/>
        </authorList>
    </citation>
    <scope>NUCLEOTIDE SEQUENCE</scope>
    <source>
        <strain evidence="2">TRF0915ILg1</strain>
        <tissue evidence="2">Whole body</tissue>
    </source>
</reference>
<evidence type="ECO:0000313" key="3">
    <source>
        <dbReference type="Proteomes" id="UP000801492"/>
    </source>
</evidence>
<keyword evidence="3" id="KW-1185">Reference proteome</keyword>
<gene>
    <name evidence="2" type="ORF">ILUMI_14881</name>
</gene>
<accession>A0A8K0CTD9</accession>
<protein>
    <submittedName>
        <fullName evidence="2">Uncharacterized protein</fullName>
    </submittedName>
</protein>
<dbReference type="Proteomes" id="UP000801492">
    <property type="component" value="Unassembled WGS sequence"/>
</dbReference>
<feature type="region of interest" description="Disordered" evidence="1">
    <location>
        <begin position="63"/>
        <end position="113"/>
    </location>
</feature>
<proteinExistence type="predicted"/>
<comment type="caution">
    <text evidence="2">The sequence shown here is derived from an EMBL/GenBank/DDBJ whole genome shotgun (WGS) entry which is preliminary data.</text>
</comment>
<evidence type="ECO:0000256" key="1">
    <source>
        <dbReference type="SAM" id="MobiDB-lite"/>
    </source>
</evidence>
<name>A0A8K0CTD9_IGNLU</name>